<reference evidence="1" key="1">
    <citation type="submission" date="2020-03" db="EMBL/GenBank/DDBJ databases">
        <title>The deep terrestrial virosphere.</title>
        <authorList>
            <person name="Holmfeldt K."/>
            <person name="Nilsson E."/>
            <person name="Simone D."/>
            <person name="Lopez-Fernandez M."/>
            <person name="Wu X."/>
            <person name="de Brujin I."/>
            <person name="Lundin D."/>
            <person name="Andersson A."/>
            <person name="Bertilsson S."/>
            <person name="Dopson M."/>
        </authorList>
    </citation>
    <scope>NUCLEOTIDE SEQUENCE</scope>
    <source>
        <strain evidence="1">TM448B00292</strain>
    </source>
</reference>
<dbReference type="EMBL" id="MT144604">
    <property type="protein sequence ID" value="QJH94717.1"/>
    <property type="molecule type" value="Genomic_DNA"/>
</dbReference>
<gene>
    <name evidence="1" type="ORF">TM448B00292_0054</name>
</gene>
<protein>
    <submittedName>
        <fullName evidence="1">Putative transcription-binding factor</fullName>
    </submittedName>
</protein>
<proteinExistence type="predicted"/>
<dbReference type="AlphaFoldDB" id="A0A6M3XBF2"/>
<sequence>MSKQISIPQHEVERVINVLRYGAHPHPSPHADYLATLLAQPQVEPVPAGYVVMPCALSAENGAKAALTGEFRIGHETTCSGCYYDDEPDEECEVCGGEVTYTEHVTVPWDTIKEVYAAAVKRCASPIAQNTPQASLAIPEECPHMIVFDDADRQPLMFAGAGSRPAALKTFKQISQSWNAHLFARIAGNSRDDRHPSATVHAPQPAQSELAIRLNRVVAELKGGFFVCRSCGDQEDTATLDCVPELESIAAALVRANLSAQQLGEDAA</sequence>
<accession>A0A6M3XBF2</accession>
<organism evidence="1">
    <name type="scientific">viral metagenome</name>
    <dbReference type="NCBI Taxonomy" id="1070528"/>
    <lineage>
        <taxon>unclassified sequences</taxon>
        <taxon>metagenomes</taxon>
        <taxon>organismal metagenomes</taxon>
    </lineage>
</organism>
<name>A0A6M3XBF2_9ZZZZ</name>
<evidence type="ECO:0000313" key="1">
    <source>
        <dbReference type="EMBL" id="QJH94717.1"/>
    </source>
</evidence>